<evidence type="ECO:0000313" key="10">
    <source>
        <dbReference type="EMBL" id="KAK6991786.1"/>
    </source>
</evidence>
<dbReference type="SMART" id="SM00884">
    <property type="entry name" value="Cullin_Nedd8"/>
    <property type="match status" value="1"/>
</dbReference>
<evidence type="ECO:0000256" key="7">
    <source>
        <dbReference type="PROSITE-ProRule" id="PRU00330"/>
    </source>
</evidence>
<keyword evidence="3" id="KW-1017">Isopeptide bond</keyword>
<gene>
    <name evidence="10" type="ORF">R3P38DRAFT_3090922</name>
</gene>
<keyword evidence="11" id="KW-1185">Reference proteome</keyword>
<dbReference type="AlphaFoldDB" id="A0AAV9ZSN3"/>
<dbReference type="Gene3D" id="4.10.1030.10">
    <property type="entry name" value="Ring Box Chain A, domain 5"/>
    <property type="match status" value="1"/>
</dbReference>
<dbReference type="SUPFAM" id="SSF46785">
    <property type="entry name" value="Winged helix' DNA-binding domain"/>
    <property type="match status" value="1"/>
</dbReference>
<dbReference type="PANTHER" id="PTHR11932">
    <property type="entry name" value="CULLIN"/>
    <property type="match status" value="1"/>
</dbReference>
<keyword evidence="10" id="KW-0436">Ligase</keyword>
<evidence type="ECO:0000256" key="6">
    <source>
        <dbReference type="ARBA" id="ARBA00069612"/>
    </source>
</evidence>
<proteinExistence type="inferred from homology"/>
<dbReference type="InterPro" id="IPR045093">
    <property type="entry name" value="Cullin"/>
</dbReference>
<evidence type="ECO:0000313" key="11">
    <source>
        <dbReference type="Proteomes" id="UP001362999"/>
    </source>
</evidence>
<dbReference type="FunFam" id="1.10.10.10:FF:000014">
    <property type="entry name" value="Cullin 1"/>
    <property type="match status" value="1"/>
</dbReference>
<dbReference type="InterPro" id="IPR019559">
    <property type="entry name" value="Cullin_neddylation_domain"/>
</dbReference>
<protein>
    <recommendedName>
        <fullName evidence="6">Cullin-1</fullName>
    </recommendedName>
</protein>
<dbReference type="InterPro" id="IPR059120">
    <property type="entry name" value="Cullin-like_AB"/>
</dbReference>
<dbReference type="PROSITE" id="PS01256">
    <property type="entry name" value="CULLIN_1"/>
    <property type="match status" value="1"/>
</dbReference>
<name>A0AAV9ZSN3_9AGAR</name>
<dbReference type="FunFam" id="1.20.1310.10:FF:000011">
    <property type="entry name" value="Cullin 1"/>
    <property type="match status" value="1"/>
</dbReference>
<dbReference type="InterPro" id="IPR001373">
    <property type="entry name" value="Cullin_N"/>
</dbReference>
<dbReference type="InterPro" id="IPR036388">
    <property type="entry name" value="WH-like_DNA-bd_sf"/>
</dbReference>
<evidence type="ECO:0000256" key="3">
    <source>
        <dbReference type="ARBA" id="ARBA00022499"/>
    </source>
</evidence>
<evidence type="ECO:0000256" key="4">
    <source>
        <dbReference type="ARBA" id="ARBA00022786"/>
    </source>
</evidence>
<dbReference type="InterPro" id="IPR016158">
    <property type="entry name" value="Cullin_homology"/>
</dbReference>
<evidence type="ECO:0000259" key="9">
    <source>
        <dbReference type="PROSITE" id="PS50069"/>
    </source>
</evidence>
<organism evidence="10 11">
    <name type="scientific">Favolaschia claudopus</name>
    <dbReference type="NCBI Taxonomy" id="2862362"/>
    <lineage>
        <taxon>Eukaryota</taxon>
        <taxon>Fungi</taxon>
        <taxon>Dikarya</taxon>
        <taxon>Basidiomycota</taxon>
        <taxon>Agaricomycotina</taxon>
        <taxon>Agaricomycetes</taxon>
        <taxon>Agaricomycetidae</taxon>
        <taxon>Agaricales</taxon>
        <taxon>Marasmiineae</taxon>
        <taxon>Mycenaceae</taxon>
        <taxon>Favolaschia</taxon>
    </lineage>
</organism>
<evidence type="ECO:0000256" key="2">
    <source>
        <dbReference type="ARBA" id="ARBA00006019"/>
    </source>
</evidence>
<dbReference type="PROSITE" id="PS50069">
    <property type="entry name" value="CULLIN_2"/>
    <property type="match status" value="1"/>
</dbReference>
<dbReference type="SMART" id="SM00182">
    <property type="entry name" value="CULLIN"/>
    <property type="match status" value="1"/>
</dbReference>
<dbReference type="GO" id="GO:0005634">
    <property type="term" value="C:nucleus"/>
    <property type="evidence" value="ECO:0007669"/>
    <property type="project" value="UniProtKB-ARBA"/>
</dbReference>
<dbReference type="GO" id="GO:0019005">
    <property type="term" value="C:SCF ubiquitin ligase complex"/>
    <property type="evidence" value="ECO:0007669"/>
    <property type="project" value="UniProtKB-ARBA"/>
</dbReference>
<dbReference type="GO" id="GO:0031625">
    <property type="term" value="F:ubiquitin protein ligase binding"/>
    <property type="evidence" value="ECO:0007669"/>
    <property type="project" value="InterPro"/>
</dbReference>
<dbReference type="Pfam" id="PF10557">
    <property type="entry name" value="Cullin_Nedd8"/>
    <property type="match status" value="1"/>
</dbReference>
<reference evidence="10 11" key="1">
    <citation type="journal article" date="2024" name="J Genomics">
        <title>Draft genome sequencing and assembly of Favolaschia claudopus CIRM-BRFM 2984 isolated from oak limbs.</title>
        <authorList>
            <person name="Navarro D."/>
            <person name="Drula E."/>
            <person name="Chaduli D."/>
            <person name="Cazenave R."/>
            <person name="Ahrendt S."/>
            <person name="Wang J."/>
            <person name="Lipzen A."/>
            <person name="Daum C."/>
            <person name="Barry K."/>
            <person name="Grigoriev I.V."/>
            <person name="Favel A."/>
            <person name="Rosso M.N."/>
            <person name="Martin F."/>
        </authorList>
    </citation>
    <scope>NUCLEOTIDE SEQUENCE [LARGE SCALE GENOMIC DNA]</scope>
    <source>
        <strain evidence="10 11">CIRM-BRFM 2984</strain>
    </source>
</reference>
<dbReference type="EMBL" id="JAWWNJ010000115">
    <property type="protein sequence ID" value="KAK6991786.1"/>
    <property type="molecule type" value="Genomic_DNA"/>
</dbReference>
<dbReference type="InterPro" id="IPR036317">
    <property type="entry name" value="Cullin_homology_sf"/>
</dbReference>
<comment type="caution">
    <text evidence="10">The sequence shown here is derived from an EMBL/GenBank/DDBJ whole genome shotgun (WGS) entry which is preliminary data.</text>
</comment>
<dbReference type="FunFam" id="1.20.1310.10:FF:000012">
    <property type="entry name" value="Cullin 2"/>
    <property type="match status" value="1"/>
</dbReference>
<dbReference type="FunFam" id="4.10.1030.10:FF:000002">
    <property type="entry name" value="cullin homolog 1"/>
    <property type="match status" value="1"/>
</dbReference>
<dbReference type="FunFam" id="1.10.10.10:FF:000161">
    <property type="entry name" value="Cullin 1"/>
    <property type="match status" value="1"/>
</dbReference>
<dbReference type="GO" id="GO:0016874">
    <property type="term" value="F:ligase activity"/>
    <property type="evidence" value="ECO:0007669"/>
    <property type="project" value="UniProtKB-KW"/>
</dbReference>
<dbReference type="Proteomes" id="UP001362999">
    <property type="component" value="Unassembled WGS sequence"/>
</dbReference>
<comment type="similarity">
    <text evidence="2 7 8">Belongs to the cullin family.</text>
</comment>
<dbReference type="SUPFAM" id="SSF74788">
    <property type="entry name" value="Cullin repeat-like"/>
    <property type="match status" value="1"/>
</dbReference>
<dbReference type="FunFam" id="1.20.1310.10:FF:000026">
    <property type="entry name" value="Cullin 1"/>
    <property type="match status" value="1"/>
</dbReference>
<dbReference type="Gene3D" id="1.10.10.10">
    <property type="entry name" value="Winged helix-like DNA-binding domain superfamily/Winged helix DNA-binding domain"/>
    <property type="match status" value="2"/>
</dbReference>
<evidence type="ECO:0000256" key="5">
    <source>
        <dbReference type="ARBA" id="ARBA00022843"/>
    </source>
</evidence>
<sequence length="772" mass="87304">MASSSAAPFTQMPPKTADLEETWTFLTAGVDHIMTKMEEGLSFAGYTGLYTTVYNYCTSTKMHGKLEGNRTGANLVGADLYGKLTDYFANHFKPLVQKAEGLQDEALLRYYATEWDRYTTGANYLNRLFTYLNRYWVKRERDEGKKAVYQVYTLALAQWRQHLFTPLQKPITAAIMRLITAQRDGAQIDQALVKKVVDSFVSLGLDATDPNKECLDVYKEMFESEFLSATEAYYTAEAEAFLNAGGTEGSGNIPEYLKKAEGRLREEEERVVRYLHAKTRKELVGRCENVLLKAHMQRMQDAFQALLDFDADEDLQRMYALLARIQDGLEPLRKKFESHVKAAGLSAVSALVGSESAKAGAEDSKSADLDPKAYVDALLSVHEKNAATVARSFKGEAGFAASLDKACREFVNRNAATGSSAARSPELLAKHADMLLRKSNKVAGDVDLEGALNRVMVLFKYLEDKDVFQTFYTTKLSKRLIHGVSASDEAEASMISKLKEACGFEYTNKLQRMFTDMSLSKDLTDSFKERMQQNHDDMDIGFSIMVLGTNFWPLAPPTHDFLLPPELLPTFERFTRYYQTKHSGRKLTWLHNYSKNELRTNYTNQKYILMTSAYQAAVLLQYNRNDTLSLQELQEATKISTEILAQVLALLVKAKVLINDEKEQYDLNPGFKSKKIRVNLNLPIKAEVKAESSDVLKAVDEDRKYVIQATIVRIMKARKTMKNQALIQEVISQISQRFAPKIPDIKKAIETLLEKEYMERVDGSKDTFAYVA</sequence>
<dbReference type="Pfam" id="PF26557">
    <property type="entry name" value="Cullin_AB"/>
    <property type="match status" value="1"/>
</dbReference>
<dbReference type="InterPro" id="IPR036390">
    <property type="entry name" value="WH_DNA-bd_sf"/>
</dbReference>
<keyword evidence="5" id="KW-0832">Ubl conjugation</keyword>
<dbReference type="Pfam" id="PF00888">
    <property type="entry name" value="Cullin"/>
    <property type="match status" value="1"/>
</dbReference>
<dbReference type="Gene3D" id="1.20.1310.10">
    <property type="entry name" value="Cullin Repeats"/>
    <property type="match status" value="4"/>
</dbReference>
<dbReference type="InterPro" id="IPR016157">
    <property type="entry name" value="Cullin_CS"/>
</dbReference>
<accession>A0AAV9ZSN3</accession>
<dbReference type="GO" id="GO:0031146">
    <property type="term" value="P:SCF-dependent proteasomal ubiquitin-dependent protein catabolic process"/>
    <property type="evidence" value="ECO:0007669"/>
    <property type="project" value="UniProtKB-ARBA"/>
</dbReference>
<evidence type="ECO:0000256" key="1">
    <source>
        <dbReference type="ARBA" id="ARBA00004906"/>
    </source>
</evidence>
<dbReference type="FunFam" id="1.20.1310.10:FF:000029">
    <property type="entry name" value="Cullin homolog 1"/>
    <property type="match status" value="1"/>
</dbReference>
<dbReference type="SUPFAM" id="SSF75632">
    <property type="entry name" value="Cullin homology domain"/>
    <property type="match status" value="1"/>
</dbReference>
<comment type="pathway">
    <text evidence="1">Protein modification; protein ubiquitination.</text>
</comment>
<feature type="domain" description="Cullin family profile" evidence="9">
    <location>
        <begin position="423"/>
        <end position="652"/>
    </location>
</feature>
<keyword evidence="4" id="KW-0833">Ubl conjugation pathway</keyword>
<evidence type="ECO:0000256" key="8">
    <source>
        <dbReference type="RuleBase" id="RU003829"/>
    </source>
</evidence>
<dbReference type="InterPro" id="IPR016159">
    <property type="entry name" value="Cullin_repeat-like_dom_sf"/>
</dbReference>